<evidence type="ECO:0000313" key="2">
    <source>
        <dbReference type="Proteomes" id="UP000837857"/>
    </source>
</evidence>
<name>A0ABN8HK08_9NEOP</name>
<protein>
    <submittedName>
        <fullName evidence="1">Uncharacterized protein</fullName>
    </submittedName>
</protein>
<organism evidence="1 2">
    <name type="scientific">Iphiclides podalirius</name>
    <name type="common">scarce swallowtail</name>
    <dbReference type="NCBI Taxonomy" id="110791"/>
    <lineage>
        <taxon>Eukaryota</taxon>
        <taxon>Metazoa</taxon>
        <taxon>Ecdysozoa</taxon>
        <taxon>Arthropoda</taxon>
        <taxon>Hexapoda</taxon>
        <taxon>Insecta</taxon>
        <taxon>Pterygota</taxon>
        <taxon>Neoptera</taxon>
        <taxon>Endopterygota</taxon>
        <taxon>Lepidoptera</taxon>
        <taxon>Glossata</taxon>
        <taxon>Ditrysia</taxon>
        <taxon>Papilionoidea</taxon>
        <taxon>Papilionidae</taxon>
        <taxon>Papilioninae</taxon>
        <taxon>Iphiclides</taxon>
    </lineage>
</organism>
<keyword evidence="2" id="KW-1185">Reference proteome</keyword>
<reference evidence="1" key="1">
    <citation type="submission" date="2022-03" db="EMBL/GenBank/DDBJ databases">
        <authorList>
            <person name="Martin H S."/>
        </authorList>
    </citation>
    <scope>NUCLEOTIDE SEQUENCE</scope>
</reference>
<dbReference type="Proteomes" id="UP000837857">
    <property type="component" value="Chromosome 1"/>
</dbReference>
<dbReference type="EMBL" id="OW152813">
    <property type="protein sequence ID" value="CAH2034738.1"/>
    <property type="molecule type" value="Genomic_DNA"/>
</dbReference>
<gene>
    <name evidence="1" type="ORF">IPOD504_LOCUS265</name>
</gene>
<accession>A0ABN8HK08</accession>
<dbReference type="PROSITE" id="PS51257">
    <property type="entry name" value="PROKAR_LIPOPROTEIN"/>
    <property type="match status" value="1"/>
</dbReference>
<proteinExistence type="predicted"/>
<sequence length="118" mass="12865">MVRHPGSPLHYAGMLAASCLGLLGRSGWGRGDRDKRELTVASTMSTSETELIESTYMVTPTSTGGPAIKPNHKELMDSTYMVTPTSTGGPETLHWLHLLKLSLKKLARTKDFPSVYCT</sequence>
<feature type="non-terminal residue" evidence="1">
    <location>
        <position position="118"/>
    </location>
</feature>
<evidence type="ECO:0000313" key="1">
    <source>
        <dbReference type="EMBL" id="CAH2034738.1"/>
    </source>
</evidence>